<evidence type="ECO:0000313" key="2">
    <source>
        <dbReference type="EMBL" id="VUZ85448.1"/>
    </source>
</evidence>
<sequence length="419" mass="48181">MEHWAFSRTKGWPAYRSLGAGRRACCSVILGLLVLLPPDLSRADPWINMKTLELAAAGTDHLLNLDYDLAEQAFARLDDVDRTGLLAPFYRAFVTFARLQDREPTREEMDAFLATMQALIAKAEVRLKQAPEESDLLLFLGMAWGSKAMIDGALGNYFSAYEAIKQTKSYLDACLLHQPIRYDAYYGLGLYDYTLSRIAWFYRPLIHLALPPSDRERGLRELTIASERGQTTRMLAKLALLHTYTGVEKEYEKALPLAEELLRRFSGNPDLYFQAALVYSELGRFTEALEIGRRIRSNLNHSRNHFTYEMLPRYLQLMGKIYMDRGDYPVALDFFRQAIEQPTTRYAWVTAWAWTRTGMIYDLSGKRTDAERSYRMTLAIRTDSIAKDLAKRHLKEPYRKEPIRWTAPVTGPEERTGSP</sequence>
<evidence type="ECO:0000313" key="3">
    <source>
        <dbReference type="Proteomes" id="UP000334340"/>
    </source>
</evidence>
<dbReference type="Pfam" id="PF13176">
    <property type="entry name" value="TPR_7"/>
    <property type="match status" value="1"/>
</dbReference>
<feature type="repeat" description="TPR" evidence="1">
    <location>
        <begin position="312"/>
        <end position="345"/>
    </location>
</feature>
<dbReference type="AlphaFoldDB" id="A0A564ZLM2"/>
<dbReference type="PROSITE" id="PS50005">
    <property type="entry name" value="TPR"/>
    <property type="match status" value="1"/>
</dbReference>
<keyword evidence="3" id="KW-1185">Reference proteome</keyword>
<dbReference type="Gene3D" id="1.25.40.10">
    <property type="entry name" value="Tetratricopeptide repeat domain"/>
    <property type="match status" value="1"/>
</dbReference>
<name>A0A564ZLM2_9BACT</name>
<dbReference type="SUPFAM" id="SSF48452">
    <property type="entry name" value="TPR-like"/>
    <property type="match status" value="1"/>
</dbReference>
<proteinExistence type="predicted"/>
<dbReference type="EMBL" id="CABIKM010000026">
    <property type="protein sequence ID" value="VUZ85448.1"/>
    <property type="molecule type" value="Genomic_DNA"/>
</dbReference>
<dbReference type="InterPro" id="IPR011990">
    <property type="entry name" value="TPR-like_helical_dom_sf"/>
</dbReference>
<dbReference type="SMART" id="SM00028">
    <property type="entry name" value="TPR"/>
    <property type="match status" value="3"/>
</dbReference>
<organism evidence="2 3">
    <name type="scientific">Candidatus Methylomirabilis lanthanidiphila</name>
    <dbReference type="NCBI Taxonomy" id="2211376"/>
    <lineage>
        <taxon>Bacteria</taxon>
        <taxon>Candidatus Methylomirabilota</taxon>
        <taxon>Candidatus Methylomirabilia</taxon>
        <taxon>Candidatus Methylomirabilales</taxon>
        <taxon>Candidatus Methylomirabilaceae</taxon>
        <taxon>Candidatus Methylomirabilis</taxon>
    </lineage>
</organism>
<dbReference type="InterPro" id="IPR019734">
    <property type="entry name" value="TPR_rpt"/>
</dbReference>
<accession>A0A564ZLM2</accession>
<reference evidence="2 3" key="1">
    <citation type="submission" date="2019-07" db="EMBL/GenBank/DDBJ databases">
        <authorList>
            <person name="Cremers G."/>
        </authorList>
    </citation>
    <scope>NUCLEOTIDE SEQUENCE [LARGE SCALE GENOMIC DNA]</scope>
</reference>
<keyword evidence="1" id="KW-0802">TPR repeat</keyword>
<evidence type="ECO:0000256" key="1">
    <source>
        <dbReference type="PROSITE-ProRule" id="PRU00339"/>
    </source>
</evidence>
<protein>
    <submittedName>
        <fullName evidence="2">Tetratricopeptide repeat protein</fullName>
    </submittedName>
</protein>
<gene>
    <name evidence="2" type="ORF">MELA_01832</name>
</gene>
<dbReference type="Proteomes" id="UP000334340">
    <property type="component" value="Unassembled WGS sequence"/>
</dbReference>